<feature type="non-terminal residue" evidence="1">
    <location>
        <position position="1"/>
    </location>
</feature>
<protein>
    <submittedName>
        <fullName evidence="1">Uncharacterized protein</fullName>
    </submittedName>
</protein>
<proteinExistence type="predicted"/>
<evidence type="ECO:0000313" key="2">
    <source>
        <dbReference type="Proteomes" id="UP001060170"/>
    </source>
</evidence>
<reference evidence="2" key="2">
    <citation type="journal article" date="2018" name="Mol. Plant Microbe Interact.">
        <title>Genome sequence resources for the wheat stripe rust pathogen (Puccinia striiformis f. sp. tritici) and the barley stripe rust pathogen (Puccinia striiformis f. sp. hordei).</title>
        <authorList>
            <person name="Xia C."/>
            <person name="Wang M."/>
            <person name="Yin C."/>
            <person name="Cornejo O.E."/>
            <person name="Hulbert S.H."/>
            <person name="Chen X."/>
        </authorList>
    </citation>
    <scope>NUCLEOTIDE SEQUENCE [LARGE SCALE GENOMIC DNA]</scope>
    <source>
        <strain evidence="2">93-210</strain>
    </source>
</reference>
<reference evidence="2" key="1">
    <citation type="journal article" date="2018" name="BMC Genomics">
        <title>Genomic insights into host adaptation between the wheat stripe rust pathogen (Puccinia striiformis f. sp. tritici) and the barley stripe rust pathogen (Puccinia striiformis f. sp. hordei).</title>
        <authorList>
            <person name="Xia C."/>
            <person name="Wang M."/>
            <person name="Yin C."/>
            <person name="Cornejo O.E."/>
            <person name="Hulbert S.H."/>
            <person name="Chen X."/>
        </authorList>
    </citation>
    <scope>NUCLEOTIDE SEQUENCE [LARGE SCALE GENOMIC DNA]</scope>
    <source>
        <strain evidence="2">93-210</strain>
    </source>
</reference>
<organism evidence="1 2">
    <name type="scientific">Puccinia striiformis f. sp. tritici</name>
    <dbReference type="NCBI Taxonomy" id="168172"/>
    <lineage>
        <taxon>Eukaryota</taxon>
        <taxon>Fungi</taxon>
        <taxon>Dikarya</taxon>
        <taxon>Basidiomycota</taxon>
        <taxon>Pucciniomycotina</taxon>
        <taxon>Pucciniomycetes</taxon>
        <taxon>Pucciniales</taxon>
        <taxon>Pucciniaceae</taxon>
        <taxon>Puccinia</taxon>
    </lineage>
</organism>
<sequence>TRKIVNWFSRSQVCSPNCLSRISKIGLINKGTKGPRALKPTSPIKEIYPSEASSWCKQKNYRGALVLLRPPEFDRTGITKIMTSPAPSLSSYTETTVVVTG</sequence>
<name>A0ACC0EGJ9_9BASI</name>
<reference evidence="1 2" key="3">
    <citation type="journal article" date="2022" name="Microbiol. Spectr.">
        <title>Folding features and dynamics of 3D genome architecture in plant fungal pathogens.</title>
        <authorList>
            <person name="Xia C."/>
        </authorList>
    </citation>
    <scope>NUCLEOTIDE SEQUENCE [LARGE SCALE GENOMIC DNA]</scope>
    <source>
        <strain evidence="1 2">93-210</strain>
    </source>
</reference>
<dbReference type="EMBL" id="CM045870">
    <property type="protein sequence ID" value="KAI7953731.1"/>
    <property type="molecule type" value="Genomic_DNA"/>
</dbReference>
<keyword evidence="2" id="KW-1185">Reference proteome</keyword>
<evidence type="ECO:0000313" key="1">
    <source>
        <dbReference type="EMBL" id="KAI7953731.1"/>
    </source>
</evidence>
<comment type="caution">
    <text evidence="1">The sequence shown here is derived from an EMBL/GenBank/DDBJ whole genome shotgun (WGS) entry which is preliminary data.</text>
</comment>
<accession>A0ACC0EGJ9</accession>
<dbReference type="Proteomes" id="UP001060170">
    <property type="component" value="Chromosome 6"/>
</dbReference>
<gene>
    <name evidence="1" type="ORF">MJO28_006278</name>
</gene>